<accession>Q21Q87</accession>
<keyword evidence="2" id="KW-1185">Reference proteome</keyword>
<reference evidence="2" key="1">
    <citation type="submission" date="2006-02" db="EMBL/GenBank/DDBJ databases">
        <title>Complete sequence of plasmid 1 of Rhodoferax ferrireducens DSM 15236.</title>
        <authorList>
            <person name="Copeland A."/>
            <person name="Lucas S."/>
            <person name="Lapidus A."/>
            <person name="Barry K."/>
            <person name="Detter J.C."/>
            <person name="Glavina del Rio T."/>
            <person name="Hammon N."/>
            <person name="Israni S."/>
            <person name="Pitluck S."/>
            <person name="Brettin T."/>
            <person name="Bruce D."/>
            <person name="Han C."/>
            <person name="Tapia R."/>
            <person name="Gilna P."/>
            <person name="Kiss H."/>
            <person name="Schmutz J."/>
            <person name="Larimer F."/>
            <person name="Land M."/>
            <person name="Kyrpides N."/>
            <person name="Ivanova N."/>
            <person name="Richardson P."/>
        </authorList>
    </citation>
    <scope>NUCLEOTIDE SEQUENCE [LARGE SCALE GENOMIC DNA]</scope>
    <source>
        <strain evidence="2">ATCC BAA-621 / DSM 15236 / T118</strain>
        <plasmid evidence="2">Plasmid pDSM15236</plasmid>
    </source>
</reference>
<sequence>MRALKGRYQTFINLTLPIRWHYACDQARYALCCEEEVCDHYGVAFAKAGQFRIYVRGFMSGITRGTIPDYFIDGWFRRELDLAPDQN</sequence>
<protein>
    <submittedName>
        <fullName evidence="1">Uncharacterized protein</fullName>
    </submittedName>
</protein>
<organism evidence="1 2">
    <name type="scientific">Albidiferax ferrireducens (strain ATCC BAA-621 / DSM 15236 / T118)</name>
    <name type="common">Rhodoferax ferrireducens</name>
    <dbReference type="NCBI Taxonomy" id="338969"/>
    <lineage>
        <taxon>Bacteria</taxon>
        <taxon>Pseudomonadati</taxon>
        <taxon>Pseudomonadota</taxon>
        <taxon>Betaproteobacteria</taxon>
        <taxon>Burkholderiales</taxon>
        <taxon>Comamonadaceae</taxon>
        <taxon>Rhodoferax</taxon>
    </lineage>
</organism>
<keyword evidence="1" id="KW-0614">Plasmid</keyword>
<dbReference type="AlphaFoldDB" id="Q21Q87"/>
<gene>
    <name evidence="1" type="ordered locus">Rfer_4372</name>
</gene>
<proteinExistence type="predicted"/>
<dbReference type="HOGENOM" id="CLU_2481230_0_0_4"/>
<dbReference type="Proteomes" id="UP000008332">
    <property type="component" value="Plasmid unnamed1"/>
</dbReference>
<evidence type="ECO:0000313" key="2">
    <source>
        <dbReference type="Proteomes" id="UP000008332"/>
    </source>
</evidence>
<dbReference type="EMBL" id="CP000268">
    <property type="protein sequence ID" value="ABD72058.1"/>
    <property type="molecule type" value="Genomic_DNA"/>
</dbReference>
<geneLocation type="plasmid" evidence="2">
    <name>pDSM15236</name>
</geneLocation>
<evidence type="ECO:0000313" key="1">
    <source>
        <dbReference type="EMBL" id="ABD72058.1"/>
    </source>
</evidence>
<dbReference type="KEGG" id="rfr:Rfer_4372"/>
<name>Q21Q87_ALBFT</name>